<reference evidence="1" key="1">
    <citation type="submission" date="2024-03" db="EMBL/GenBank/DDBJ databases">
        <title>Human intestinal bacterial collection.</title>
        <authorList>
            <person name="Pauvert C."/>
            <person name="Hitch T.C.A."/>
            <person name="Clavel T."/>
        </authorList>
    </citation>
    <scope>NUCLEOTIDE SEQUENCE</scope>
    <source>
        <strain evidence="1">CLA-AA-H227</strain>
    </source>
</reference>
<name>A0ACC6SCE6_9BACI</name>
<sequence>MSTNLNCINTPVKWSNIQKRFHYNLNDVRNMTIIGSIFVEKEGMEKWQ</sequence>
<gene>
    <name evidence="1" type="ORF">WMO40_13415</name>
</gene>
<evidence type="ECO:0000313" key="2">
    <source>
        <dbReference type="Proteomes" id="UP001439875"/>
    </source>
</evidence>
<proteinExistence type="predicted"/>
<dbReference type="Proteomes" id="UP001439875">
    <property type="component" value="Unassembled WGS sequence"/>
</dbReference>
<keyword evidence="2" id="KW-1185">Reference proteome</keyword>
<organism evidence="1 2">
    <name type="scientific">Robertmurraya yapensis</name>
    <name type="common">ex Hitch et al 2024</name>
    <dbReference type="NCBI Taxonomy" id="3133160"/>
    <lineage>
        <taxon>Bacteria</taxon>
        <taxon>Bacillati</taxon>
        <taxon>Bacillota</taxon>
        <taxon>Bacilli</taxon>
        <taxon>Bacillales</taxon>
        <taxon>Bacillaceae</taxon>
        <taxon>Robertmurraya</taxon>
    </lineage>
</organism>
<dbReference type="EMBL" id="JBBMEW010000011">
    <property type="protein sequence ID" value="MEQ2527704.1"/>
    <property type="molecule type" value="Genomic_DNA"/>
</dbReference>
<comment type="caution">
    <text evidence="1">The sequence shown here is derived from an EMBL/GenBank/DDBJ whole genome shotgun (WGS) entry which is preliminary data.</text>
</comment>
<evidence type="ECO:0000313" key="1">
    <source>
        <dbReference type="EMBL" id="MEQ2527704.1"/>
    </source>
</evidence>
<accession>A0ACC6SCE6</accession>
<protein>
    <submittedName>
        <fullName evidence="1">Uncharacterized protein</fullName>
    </submittedName>
</protein>